<accession>A0AAV5X0Y8</accession>
<dbReference type="PROSITE" id="PS50071">
    <property type="entry name" value="HOMEOBOX_2"/>
    <property type="match status" value="1"/>
</dbReference>
<dbReference type="GO" id="GO:0000978">
    <property type="term" value="F:RNA polymerase II cis-regulatory region sequence-specific DNA binding"/>
    <property type="evidence" value="ECO:0007669"/>
    <property type="project" value="TreeGrafter"/>
</dbReference>
<dbReference type="InterPro" id="IPR020479">
    <property type="entry name" value="HD_metazoa"/>
</dbReference>
<dbReference type="SMART" id="SM00389">
    <property type="entry name" value="HOX"/>
    <property type="match status" value="1"/>
</dbReference>
<dbReference type="AlphaFoldDB" id="A0AAV5X0Y8"/>
<dbReference type="Gene3D" id="1.10.10.60">
    <property type="entry name" value="Homeodomain-like"/>
    <property type="match status" value="1"/>
</dbReference>
<evidence type="ECO:0000313" key="10">
    <source>
        <dbReference type="Proteomes" id="UP001432322"/>
    </source>
</evidence>
<feature type="region of interest" description="Disordered" evidence="7">
    <location>
        <begin position="1"/>
        <end position="60"/>
    </location>
</feature>
<evidence type="ECO:0000256" key="5">
    <source>
        <dbReference type="PROSITE-ProRule" id="PRU00108"/>
    </source>
</evidence>
<dbReference type="InterPro" id="IPR009057">
    <property type="entry name" value="Homeodomain-like_sf"/>
</dbReference>
<keyword evidence="10" id="KW-1185">Reference proteome</keyword>
<keyword evidence="2 5" id="KW-0238">DNA-binding</keyword>
<feature type="non-terminal residue" evidence="9">
    <location>
        <position position="216"/>
    </location>
</feature>
<evidence type="ECO:0000256" key="2">
    <source>
        <dbReference type="ARBA" id="ARBA00023125"/>
    </source>
</evidence>
<gene>
    <name evidence="9" type="ORF">PFISCL1PPCAC_28055</name>
</gene>
<proteinExistence type="predicted"/>
<evidence type="ECO:0000313" key="9">
    <source>
        <dbReference type="EMBL" id="GMT36758.1"/>
    </source>
</evidence>
<name>A0AAV5X0Y8_9BILA</name>
<organism evidence="9 10">
    <name type="scientific">Pristionchus fissidentatus</name>
    <dbReference type="NCBI Taxonomy" id="1538716"/>
    <lineage>
        <taxon>Eukaryota</taxon>
        <taxon>Metazoa</taxon>
        <taxon>Ecdysozoa</taxon>
        <taxon>Nematoda</taxon>
        <taxon>Chromadorea</taxon>
        <taxon>Rhabditida</taxon>
        <taxon>Rhabditina</taxon>
        <taxon>Diplogasteromorpha</taxon>
        <taxon>Diplogasteroidea</taxon>
        <taxon>Neodiplogasteridae</taxon>
        <taxon>Pristionchus</taxon>
    </lineage>
</organism>
<protein>
    <recommendedName>
        <fullName evidence="8">Homeobox domain-containing protein</fullName>
    </recommendedName>
</protein>
<keyword evidence="4 5" id="KW-0539">Nucleus</keyword>
<dbReference type="PANTHER" id="PTHR24324:SF5">
    <property type="entry name" value="HEMATOPOIETICALLY-EXPRESSED HOMEOBOX PROTEIN HHEX"/>
    <property type="match status" value="1"/>
</dbReference>
<keyword evidence="3 5" id="KW-0371">Homeobox</keyword>
<evidence type="ECO:0000256" key="1">
    <source>
        <dbReference type="ARBA" id="ARBA00004123"/>
    </source>
</evidence>
<dbReference type="GO" id="GO:0005634">
    <property type="term" value="C:nucleus"/>
    <property type="evidence" value="ECO:0007669"/>
    <property type="project" value="UniProtKB-SubCell"/>
</dbReference>
<dbReference type="Proteomes" id="UP001432322">
    <property type="component" value="Unassembled WGS sequence"/>
</dbReference>
<dbReference type="Pfam" id="PF00046">
    <property type="entry name" value="Homeodomain"/>
    <property type="match status" value="1"/>
</dbReference>
<evidence type="ECO:0000259" key="8">
    <source>
        <dbReference type="PROSITE" id="PS50071"/>
    </source>
</evidence>
<dbReference type="InterPro" id="IPR001356">
    <property type="entry name" value="HD"/>
</dbReference>
<dbReference type="InterPro" id="IPR051000">
    <property type="entry name" value="Homeobox_DNA-bind_prot"/>
</dbReference>
<feature type="domain" description="Homeobox" evidence="8">
    <location>
        <begin position="126"/>
        <end position="186"/>
    </location>
</feature>
<dbReference type="EMBL" id="BTSY01000007">
    <property type="protein sequence ID" value="GMT36758.1"/>
    <property type="molecule type" value="Genomic_DNA"/>
</dbReference>
<sequence length="216" mass="23821">MAFSITSLLRPSTPKSTATEEAKNCQLSPRSSSTPRNDSPSSSTESSTPPSCGSQAEPAQLLPNQAPWLLGLAAAQQLSQLTQQMQPFMAGAAHLPGGGPVMPGGLPWEAGLPAWYLPYPTKTSSHKRKGGQIRFTNEQTDALEQKFDGHKYLSPQDRKKLAKVLCLSERQVKTWFQNRRAKWRRTGKEGDEEDQGSDNGSRNRYHPHNFAALFDE</sequence>
<evidence type="ECO:0000256" key="3">
    <source>
        <dbReference type="ARBA" id="ARBA00023155"/>
    </source>
</evidence>
<dbReference type="CDD" id="cd00086">
    <property type="entry name" value="homeodomain"/>
    <property type="match status" value="1"/>
</dbReference>
<dbReference type="PRINTS" id="PR00024">
    <property type="entry name" value="HOMEOBOX"/>
</dbReference>
<dbReference type="GO" id="GO:0000981">
    <property type="term" value="F:DNA-binding transcription factor activity, RNA polymerase II-specific"/>
    <property type="evidence" value="ECO:0007669"/>
    <property type="project" value="InterPro"/>
</dbReference>
<comment type="subcellular location">
    <subcellularLocation>
        <location evidence="1 5 6">Nucleus</location>
    </subcellularLocation>
</comment>
<feature type="compositionally biased region" description="Low complexity" evidence="7">
    <location>
        <begin position="28"/>
        <end position="51"/>
    </location>
</feature>
<feature type="region of interest" description="Disordered" evidence="7">
    <location>
        <begin position="178"/>
        <end position="216"/>
    </location>
</feature>
<dbReference type="SUPFAM" id="SSF46689">
    <property type="entry name" value="Homeodomain-like"/>
    <property type="match status" value="1"/>
</dbReference>
<dbReference type="PANTHER" id="PTHR24324">
    <property type="entry name" value="HOMEOBOX PROTEIN HHEX"/>
    <property type="match status" value="1"/>
</dbReference>
<evidence type="ECO:0000256" key="7">
    <source>
        <dbReference type="SAM" id="MobiDB-lite"/>
    </source>
</evidence>
<evidence type="ECO:0000256" key="6">
    <source>
        <dbReference type="RuleBase" id="RU000682"/>
    </source>
</evidence>
<dbReference type="PROSITE" id="PS00027">
    <property type="entry name" value="HOMEOBOX_1"/>
    <property type="match status" value="1"/>
</dbReference>
<dbReference type="GO" id="GO:0030154">
    <property type="term" value="P:cell differentiation"/>
    <property type="evidence" value="ECO:0007669"/>
    <property type="project" value="TreeGrafter"/>
</dbReference>
<comment type="caution">
    <text evidence="9">The sequence shown here is derived from an EMBL/GenBank/DDBJ whole genome shotgun (WGS) entry which is preliminary data.</text>
</comment>
<evidence type="ECO:0000256" key="4">
    <source>
        <dbReference type="ARBA" id="ARBA00023242"/>
    </source>
</evidence>
<feature type="DNA-binding region" description="Homeobox" evidence="5">
    <location>
        <begin position="128"/>
        <end position="187"/>
    </location>
</feature>
<dbReference type="InterPro" id="IPR017970">
    <property type="entry name" value="Homeobox_CS"/>
</dbReference>
<feature type="compositionally biased region" description="Polar residues" evidence="7">
    <location>
        <begin position="1"/>
        <end position="17"/>
    </location>
</feature>
<reference evidence="9" key="1">
    <citation type="submission" date="2023-10" db="EMBL/GenBank/DDBJ databases">
        <title>Genome assembly of Pristionchus species.</title>
        <authorList>
            <person name="Yoshida K."/>
            <person name="Sommer R.J."/>
        </authorList>
    </citation>
    <scope>NUCLEOTIDE SEQUENCE</scope>
    <source>
        <strain evidence="9">RS5133</strain>
    </source>
</reference>